<dbReference type="FunFam" id="3.10.330.20:FF:000003">
    <property type="entry name" value="tRNA (Adenine(58)-N(1))-methyltransferase, mitochondrial isoform X1"/>
    <property type="match status" value="1"/>
</dbReference>
<evidence type="ECO:0000259" key="6">
    <source>
        <dbReference type="Pfam" id="PF08704"/>
    </source>
</evidence>
<gene>
    <name evidence="7" type="ordered locus">Arch_0906</name>
</gene>
<dbReference type="HOGENOM" id="CLU_025402_0_0_11"/>
<dbReference type="Gene3D" id="3.40.50.150">
    <property type="entry name" value="Vaccinia Virus protein VP39"/>
    <property type="match status" value="1"/>
</dbReference>
<proteinExistence type="predicted"/>
<dbReference type="InterPro" id="IPR049470">
    <property type="entry name" value="TRM61_C"/>
</dbReference>
<sequence>MTTYPHPLGAQRRRGPFRAGERVQLTDTKNRKYTVMLTQDGFFQSQRGSFRHSELIGKEEGTVIDTATGHRLLALRPLINDYVLSMPRGATVVYPKDAGQIIQQADIFPGAHVVEAGLGSGALAMSLLSAVGMEGHLTSVERRPEFAEIAKANVESWFGPQLPPWDVVLGDLDAVLDSMEEGSIDTVVLDMLAPWENIGSASHALRSGGVIIGYVATTTQMSRFVEDLRASECFTEPESSETMVRTWHLDGLSVRPDHRMVAHTGFLVVARRIGRESTPLIPTKRPAPAAHSEPLAWQAEDFKERAMSEKKLRKVRRDVARRADVEISGTSEAGENTAAMNAQLDAESQARVEEKRRARMNQQND</sequence>
<dbReference type="PROSITE" id="PS51620">
    <property type="entry name" value="SAM_TRM61"/>
    <property type="match status" value="1"/>
</dbReference>
<dbReference type="RefSeq" id="WP_013170127.1">
    <property type="nucleotide sequence ID" value="NC_014218.1"/>
</dbReference>
<dbReference type="eggNOG" id="COG2519">
    <property type="taxonomic scope" value="Bacteria"/>
</dbReference>
<organism evidence="7 8">
    <name type="scientific">Arcanobacterium haemolyticum (strain ATCC 9345 / DSM 20595 / CCM 5947 / CCUG 17215 / LMG 16163 / NBRC 15585 / NCTC 8452 / 11018)</name>
    <dbReference type="NCBI Taxonomy" id="644284"/>
    <lineage>
        <taxon>Bacteria</taxon>
        <taxon>Bacillati</taxon>
        <taxon>Actinomycetota</taxon>
        <taxon>Actinomycetes</taxon>
        <taxon>Actinomycetales</taxon>
        <taxon>Actinomycetaceae</taxon>
        <taxon>Arcanobacterium</taxon>
    </lineage>
</organism>
<reference evidence="7 8" key="1">
    <citation type="journal article" date="2010" name="Stand. Genomic Sci.">
        <title>Complete genome sequence of Arcanobacterium haemolyticum type strain (11018).</title>
        <authorList>
            <person name="Yasawong M."/>
            <person name="Teshima H."/>
            <person name="Lapidus A."/>
            <person name="Nolan M."/>
            <person name="Lucas S."/>
            <person name="Glavina Del Rio T."/>
            <person name="Tice H."/>
            <person name="Cheng J."/>
            <person name="Bruce D."/>
            <person name="Detter C."/>
            <person name="Tapia R."/>
            <person name="Han C."/>
            <person name="Goodwin L."/>
            <person name="Pitluck S."/>
            <person name="Liolios K."/>
            <person name="Ivanova N."/>
            <person name="Mavromatis K."/>
            <person name="Mikhailova N."/>
            <person name="Pati A."/>
            <person name="Chen A."/>
            <person name="Palaniappan K."/>
            <person name="Land M."/>
            <person name="Hauser L."/>
            <person name="Chang Y."/>
            <person name="Jeffries C."/>
            <person name="Rohde M."/>
            <person name="Sikorski J."/>
            <person name="Pukall R."/>
            <person name="Goker M."/>
            <person name="Woyke T."/>
            <person name="Bristow J."/>
            <person name="Eisen J."/>
            <person name="Markowitz V."/>
            <person name="Hugenholtz P."/>
            <person name="Kyrpides N."/>
            <person name="Klenk H."/>
        </authorList>
    </citation>
    <scope>NUCLEOTIDE SEQUENCE [LARGE SCALE GENOMIC DNA]</scope>
    <source>
        <strain evidence="8">ATCC 9345 / DSM 20595 / CCUG 17215 / LMG 16163 / NBRC 15585 / NCTC 8452 / 11018</strain>
    </source>
</reference>
<accession>D7BNY2</accession>
<dbReference type="GO" id="GO:0030488">
    <property type="term" value="P:tRNA methylation"/>
    <property type="evidence" value="ECO:0007669"/>
    <property type="project" value="InterPro"/>
</dbReference>
<feature type="region of interest" description="Disordered" evidence="5">
    <location>
        <begin position="311"/>
        <end position="365"/>
    </location>
</feature>
<dbReference type="InterPro" id="IPR029063">
    <property type="entry name" value="SAM-dependent_MTases_sf"/>
</dbReference>
<evidence type="ECO:0000256" key="4">
    <source>
        <dbReference type="ARBA" id="ARBA00022694"/>
    </source>
</evidence>
<feature type="compositionally biased region" description="Polar residues" evidence="5">
    <location>
        <begin position="328"/>
        <end position="340"/>
    </location>
</feature>
<evidence type="ECO:0000256" key="5">
    <source>
        <dbReference type="SAM" id="MobiDB-lite"/>
    </source>
</evidence>
<evidence type="ECO:0000256" key="2">
    <source>
        <dbReference type="ARBA" id="ARBA00022679"/>
    </source>
</evidence>
<dbReference type="SUPFAM" id="SSF53335">
    <property type="entry name" value="S-adenosyl-L-methionine-dependent methyltransferases"/>
    <property type="match status" value="1"/>
</dbReference>
<keyword evidence="3" id="KW-0949">S-adenosyl-L-methionine</keyword>
<dbReference type="GO" id="GO:0031515">
    <property type="term" value="C:tRNA (m1A) methyltransferase complex"/>
    <property type="evidence" value="ECO:0007669"/>
    <property type="project" value="InterPro"/>
</dbReference>
<evidence type="ECO:0000256" key="3">
    <source>
        <dbReference type="ARBA" id="ARBA00022691"/>
    </source>
</evidence>
<keyword evidence="8" id="KW-1185">Reference proteome</keyword>
<dbReference type="Pfam" id="PF08704">
    <property type="entry name" value="GCD14"/>
    <property type="match status" value="1"/>
</dbReference>
<evidence type="ECO:0000313" key="8">
    <source>
        <dbReference type="Proteomes" id="UP000000376"/>
    </source>
</evidence>
<feature type="domain" description="tRNA (adenine(58)-N(1))-methyltransferase catalytic subunit TRM61 C-terminal" evidence="6">
    <location>
        <begin position="83"/>
        <end position="248"/>
    </location>
</feature>
<dbReference type="STRING" id="644284.Arch_0906"/>
<evidence type="ECO:0000256" key="1">
    <source>
        <dbReference type="ARBA" id="ARBA00022603"/>
    </source>
</evidence>
<dbReference type="Pfam" id="PF14801">
    <property type="entry name" value="TrmI-like_N"/>
    <property type="match status" value="1"/>
</dbReference>
<dbReference type="InterPro" id="IPR014816">
    <property type="entry name" value="tRNA_MeTrfase_Gcd14"/>
</dbReference>
<dbReference type="PANTHER" id="PTHR12133">
    <property type="entry name" value="TRNA (ADENINE(58)-N(1))-METHYLTRANSFERASE"/>
    <property type="match status" value="1"/>
</dbReference>
<dbReference type="KEGG" id="ahe:Arch_0906"/>
<dbReference type="EMBL" id="CP002045">
    <property type="protein sequence ID" value="ADH92631.1"/>
    <property type="molecule type" value="Genomic_DNA"/>
</dbReference>
<dbReference type="PANTHER" id="PTHR12133:SF1">
    <property type="entry name" value="TRNA (ADENINE(58)-N(1))-METHYLTRANSFERASE, MITOCHONDRIAL"/>
    <property type="match status" value="1"/>
</dbReference>
<dbReference type="CDD" id="cd02440">
    <property type="entry name" value="AdoMet_MTases"/>
    <property type="match status" value="1"/>
</dbReference>
<protein>
    <submittedName>
        <fullName evidence="7">tRNA (Adenine-N(1)-)-methyltransferase</fullName>
    </submittedName>
</protein>
<dbReference type="GO" id="GO:0160107">
    <property type="term" value="F:tRNA (adenine(58)-N1)-methyltransferase activity"/>
    <property type="evidence" value="ECO:0007669"/>
    <property type="project" value="InterPro"/>
</dbReference>
<keyword evidence="2" id="KW-0808">Transferase</keyword>
<evidence type="ECO:0000313" key="7">
    <source>
        <dbReference type="EMBL" id="ADH92631.1"/>
    </source>
</evidence>
<keyword evidence="1" id="KW-0489">Methyltransferase</keyword>
<keyword evidence="4" id="KW-0819">tRNA processing</keyword>
<dbReference type="Proteomes" id="UP000000376">
    <property type="component" value="Chromosome"/>
</dbReference>
<dbReference type="Gene3D" id="3.10.330.20">
    <property type="match status" value="1"/>
</dbReference>
<name>D7BNY2_ARCHD</name>
<dbReference type="AlphaFoldDB" id="D7BNY2"/>